<evidence type="ECO:0000259" key="2">
    <source>
        <dbReference type="SMART" id="SM00829"/>
    </source>
</evidence>
<dbReference type="SUPFAM" id="SSF51735">
    <property type="entry name" value="NAD(P)-binding Rossmann-fold domains"/>
    <property type="match status" value="1"/>
</dbReference>
<evidence type="ECO:0000256" key="1">
    <source>
        <dbReference type="ARBA" id="ARBA00023002"/>
    </source>
</evidence>
<dbReference type="InterPro" id="IPR011032">
    <property type="entry name" value="GroES-like_sf"/>
</dbReference>
<dbReference type="Gene3D" id="3.90.180.10">
    <property type="entry name" value="Medium-chain alcohol dehydrogenases, catalytic domain"/>
    <property type="match status" value="1"/>
</dbReference>
<dbReference type="InterPro" id="IPR050700">
    <property type="entry name" value="YIM1/Zinc_Alcohol_DH_Fams"/>
</dbReference>
<dbReference type="GO" id="GO:0016491">
    <property type="term" value="F:oxidoreductase activity"/>
    <property type="evidence" value="ECO:0007669"/>
    <property type="project" value="UniProtKB-KW"/>
</dbReference>
<dbReference type="InterPro" id="IPR002364">
    <property type="entry name" value="Quin_OxRdtase/zeta-crystal_CS"/>
</dbReference>
<keyword evidence="1" id="KW-0560">Oxidoreductase</keyword>
<dbReference type="Pfam" id="PF08240">
    <property type="entry name" value="ADH_N"/>
    <property type="match status" value="1"/>
</dbReference>
<dbReference type="EMBL" id="JAAAID010001637">
    <property type="protein sequence ID" value="KAG0009268.1"/>
    <property type="molecule type" value="Genomic_DNA"/>
</dbReference>
<dbReference type="PANTHER" id="PTHR11695:SF294">
    <property type="entry name" value="RETICULON-4-INTERACTING PROTEIN 1, MITOCHONDRIAL"/>
    <property type="match status" value="1"/>
</dbReference>
<organism evidence="3 4">
    <name type="scientific">Entomortierella chlamydospora</name>
    <dbReference type="NCBI Taxonomy" id="101097"/>
    <lineage>
        <taxon>Eukaryota</taxon>
        <taxon>Fungi</taxon>
        <taxon>Fungi incertae sedis</taxon>
        <taxon>Mucoromycota</taxon>
        <taxon>Mortierellomycotina</taxon>
        <taxon>Mortierellomycetes</taxon>
        <taxon>Mortierellales</taxon>
        <taxon>Mortierellaceae</taxon>
        <taxon>Entomortierella</taxon>
    </lineage>
</organism>
<evidence type="ECO:0000313" key="4">
    <source>
        <dbReference type="Proteomes" id="UP000703661"/>
    </source>
</evidence>
<evidence type="ECO:0000313" key="3">
    <source>
        <dbReference type="EMBL" id="KAG0009268.1"/>
    </source>
</evidence>
<keyword evidence="4" id="KW-1185">Reference proteome</keyword>
<dbReference type="InterPro" id="IPR036291">
    <property type="entry name" value="NAD(P)-bd_dom_sf"/>
</dbReference>
<dbReference type="PROSITE" id="PS01162">
    <property type="entry name" value="QOR_ZETA_CRYSTAL"/>
    <property type="match status" value="1"/>
</dbReference>
<dbReference type="InterPro" id="IPR013154">
    <property type="entry name" value="ADH-like_N"/>
</dbReference>
<dbReference type="InterPro" id="IPR020843">
    <property type="entry name" value="ER"/>
</dbReference>
<dbReference type="SUPFAM" id="SSF50129">
    <property type="entry name" value="GroES-like"/>
    <property type="match status" value="1"/>
</dbReference>
<feature type="domain" description="Enoyl reductase (ER)" evidence="2">
    <location>
        <begin position="22"/>
        <end position="344"/>
    </location>
</feature>
<reference evidence="3" key="1">
    <citation type="journal article" date="2020" name="Fungal Divers.">
        <title>Resolving the Mortierellaceae phylogeny through synthesis of multi-gene phylogenetics and phylogenomics.</title>
        <authorList>
            <person name="Vandepol N."/>
            <person name="Liber J."/>
            <person name="Desiro A."/>
            <person name="Na H."/>
            <person name="Kennedy M."/>
            <person name="Barry K."/>
            <person name="Grigoriev I.V."/>
            <person name="Miller A.N."/>
            <person name="O'Donnell K."/>
            <person name="Stajich J.E."/>
            <person name="Bonito G."/>
        </authorList>
    </citation>
    <scope>NUCLEOTIDE SEQUENCE</scope>
    <source>
        <strain evidence="3">NRRL 2769</strain>
    </source>
</reference>
<dbReference type="CDD" id="cd08267">
    <property type="entry name" value="MDR1"/>
    <property type="match status" value="1"/>
</dbReference>
<dbReference type="SMART" id="SM00829">
    <property type="entry name" value="PKS_ER"/>
    <property type="match status" value="1"/>
</dbReference>
<dbReference type="Pfam" id="PF13602">
    <property type="entry name" value="ADH_zinc_N_2"/>
    <property type="match status" value="1"/>
</dbReference>
<name>A0A9P6MPH9_9FUNG</name>
<protein>
    <recommendedName>
        <fullName evidence="2">Enoyl reductase (ER) domain-containing protein</fullName>
    </recommendedName>
</protein>
<gene>
    <name evidence="3" type="ORF">BGZ80_002566</name>
</gene>
<dbReference type="AlphaFoldDB" id="A0A9P6MPH9"/>
<proteinExistence type="predicted"/>
<dbReference type="Proteomes" id="UP000703661">
    <property type="component" value="Unassembled WGS sequence"/>
</dbReference>
<dbReference type="PANTHER" id="PTHR11695">
    <property type="entry name" value="ALCOHOL DEHYDROGENASE RELATED"/>
    <property type="match status" value="1"/>
</dbReference>
<comment type="caution">
    <text evidence="3">The sequence shown here is derived from an EMBL/GenBank/DDBJ whole genome shotgun (WGS) entry which is preliminary data.</text>
</comment>
<dbReference type="Gene3D" id="3.40.50.720">
    <property type="entry name" value="NAD(P)-binding Rossmann-like Domain"/>
    <property type="match status" value="1"/>
</dbReference>
<dbReference type="GO" id="GO:0005739">
    <property type="term" value="C:mitochondrion"/>
    <property type="evidence" value="ECO:0007669"/>
    <property type="project" value="TreeGrafter"/>
</dbReference>
<dbReference type="GO" id="GO:0008270">
    <property type="term" value="F:zinc ion binding"/>
    <property type="evidence" value="ECO:0007669"/>
    <property type="project" value="InterPro"/>
</dbReference>
<sequence>MATFAPNLPKTMKAIQYTARGKPADIFSFNEAVPLPTVTGSNVLVKVHASALNPVDWKLIKGGLPRFFMPKVKVPCLDISGTVVATGPKAGKTFQIGDEVLAMLQFTHSGGLTEYTLVDESILAKKPKRWSFEQAAAWPLAAGTVWQALVDRGGIKKGDKVLINGASGGTGTIGVQVAKSLGAYVVGVCSTANLELVKGLGADEVVDYKTTDVTEKYTNQDFDIIFDTVGTAEEIWAKRDTIMKPTANLIRIAASDDVFDSPLTLLAVGADIGIKKLCSFLRSGPGYHLFTNHPNGDVLRNVIKVLDEAKAEPAIDSVYEFTFPSVLSAFERSQSGRAKGKIVVKIE</sequence>
<accession>A0A9P6MPH9</accession>